<dbReference type="InterPro" id="IPR036236">
    <property type="entry name" value="Znf_C2H2_sf"/>
</dbReference>
<dbReference type="GO" id="GO:0005730">
    <property type="term" value="C:nucleolus"/>
    <property type="evidence" value="ECO:0007669"/>
    <property type="project" value="TreeGrafter"/>
</dbReference>
<feature type="region of interest" description="Disordered" evidence="9">
    <location>
        <begin position="568"/>
        <end position="619"/>
    </location>
</feature>
<accession>F2S478</accession>
<evidence type="ECO:0000256" key="9">
    <source>
        <dbReference type="SAM" id="MobiDB-lite"/>
    </source>
</evidence>
<dbReference type="GO" id="GO:0003677">
    <property type="term" value="F:DNA binding"/>
    <property type="evidence" value="ECO:0007669"/>
    <property type="project" value="InterPro"/>
</dbReference>
<comment type="subcellular location">
    <subcellularLocation>
        <location evidence="1">Nucleus</location>
    </subcellularLocation>
</comment>
<evidence type="ECO:0000256" key="3">
    <source>
        <dbReference type="ARBA" id="ARBA00022737"/>
    </source>
</evidence>
<dbReference type="AlphaFoldDB" id="F2S478"/>
<evidence type="ECO:0000256" key="4">
    <source>
        <dbReference type="ARBA" id="ARBA00022771"/>
    </source>
</evidence>
<dbReference type="PANTHER" id="PTHR13100:SF10">
    <property type="entry name" value="CELL GROWTH-REGULATING NUCLEOLAR PROTEIN"/>
    <property type="match status" value="1"/>
</dbReference>
<evidence type="ECO:0000259" key="10">
    <source>
        <dbReference type="Pfam" id="PF08790"/>
    </source>
</evidence>
<dbReference type="Pfam" id="PF08790">
    <property type="entry name" value="zf-LYAR"/>
    <property type="match status" value="1"/>
</dbReference>
<feature type="compositionally biased region" description="Basic and acidic residues" evidence="9">
    <location>
        <begin position="583"/>
        <end position="594"/>
    </location>
</feature>
<dbReference type="HOGENOM" id="CLU_024874_0_0_1"/>
<evidence type="ECO:0000256" key="2">
    <source>
        <dbReference type="ARBA" id="ARBA00022723"/>
    </source>
</evidence>
<evidence type="ECO:0000256" key="8">
    <source>
        <dbReference type="PROSITE-ProRule" id="PRU01145"/>
    </source>
</evidence>
<feature type="compositionally biased region" description="Basic and acidic residues" evidence="9">
    <location>
        <begin position="338"/>
        <end position="349"/>
    </location>
</feature>
<name>F2S478_TRIT1</name>
<dbReference type="FunFam" id="3.30.1490.490:FF:000001">
    <property type="entry name" value="cell growth-regulating nucleolar protein-like"/>
    <property type="match status" value="1"/>
</dbReference>
<feature type="compositionally biased region" description="Pro residues" evidence="9">
    <location>
        <begin position="103"/>
        <end position="113"/>
    </location>
</feature>
<dbReference type="GO" id="GO:0000122">
    <property type="term" value="P:negative regulation of transcription by RNA polymerase II"/>
    <property type="evidence" value="ECO:0007669"/>
    <property type="project" value="TreeGrafter"/>
</dbReference>
<evidence type="ECO:0000256" key="7">
    <source>
        <dbReference type="ARBA" id="ARBA00061084"/>
    </source>
</evidence>
<comment type="similarity">
    <text evidence="7">Belongs to the UPF0743 family.</text>
</comment>
<feature type="region of interest" description="Disordered" evidence="9">
    <location>
        <begin position="302"/>
        <end position="321"/>
    </location>
</feature>
<evidence type="ECO:0000313" key="11">
    <source>
        <dbReference type="EMBL" id="EGD98377.1"/>
    </source>
</evidence>
<dbReference type="InterPro" id="IPR039999">
    <property type="entry name" value="LYAR"/>
</dbReference>
<dbReference type="InterPro" id="IPR014898">
    <property type="entry name" value="Znf_C2H2_LYAR"/>
</dbReference>
<feature type="compositionally biased region" description="Low complexity" evidence="9">
    <location>
        <begin position="467"/>
        <end position="478"/>
    </location>
</feature>
<sequence length="637" mass="69959">MVSFQCENCGDVLTKKKLDSHRGHCRGASFSCLDCMVHFQGTEYRSHTSCMTEAQKYQGALYKEKPAKNTKKKAVTIAEDAVVKSLNPYVEDAPDADDDYKGAPPPAPSPPPFKNTDTTVAKPRSEKIDVFDFLDESTTPNASRTDLNESMTMVEHAPPIFDSPKQLARIDGDRDEEEDTGYDVAYEENGFSYGAGPIPPAPPYRHDSNLSTASAEFTTPAQKWERERQQWLNDRNARINMNRPPPSLERHRTDSNMSNMSLTTSDKKRKRGQAGPSDANLTTPGGYDYEADTPMMDAAAAAGHTSAYHDRPPPILHSGLTGNLSRMMRYSVSPDYSEEYRSDHSRGHGEPNSPIKRSKRTKEPVGSGENGLGISMKGQGRTAGKLISLLGAGATIDPATKALVRTKRRTLEGSSAAAAPASAPAPAPASAASTSRELVQTKKTKRPKTRQLSEVGSSSSKSRRKVSSGSTGAAGNGAEDSDSERPEKDQRKMKAIEYKRSTDSDEGAAKRSKTDNSQMVLYKNGGVQPGNDSEFEDSLRFEKASVFLSLVNKGPDSERGCSVHKILKRYHRLESPSRSGSPESKDKDGKESSRGSRRGRGRSRAEEKERKEEEEQQLWRTLRVKRNDNGEMVLFLP</sequence>
<dbReference type="EMBL" id="GG698510">
    <property type="protein sequence ID" value="EGD98377.1"/>
    <property type="molecule type" value="Genomic_DNA"/>
</dbReference>
<dbReference type="GO" id="GO:0008270">
    <property type="term" value="F:zinc ion binding"/>
    <property type="evidence" value="ECO:0007669"/>
    <property type="project" value="UniProtKB-KW"/>
</dbReference>
<feature type="compositionally biased region" description="Low complexity" evidence="9">
    <location>
        <begin position="414"/>
        <end position="433"/>
    </location>
</feature>
<feature type="region of interest" description="Disordered" evidence="9">
    <location>
        <begin position="335"/>
        <end position="378"/>
    </location>
</feature>
<keyword evidence="6" id="KW-0539">Nucleus</keyword>
<reference evidence="12" key="1">
    <citation type="journal article" date="2012" name="MBio">
        <title>Comparative genome analysis of Trichophyton rubrum and related dermatophytes reveals candidate genes involved in infection.</title>
        <authorList>
            <person name="Martinez D.A."/>
            <person name="Oliver B.G."/>
            <person name="Graeser Y."/>
            <person name="Goldberg J.M."/>
            <person name="Li W."/>
            <person name="Martinez-Rossi N.M."/>
            <person name="Monod M."/>
            <person name="Shelest E."/>
            <person name="Barton R.C."/>
            <person name="Birch E."/>
            <person name="Brakhage A.A."/>
            <person name="Chen Z."/>
            <person name="Gurr S.J."/>
            <person name="Heiman D."/>
            <person name="Heitman J."/>
            <person name="Kosti I."/>
            <person name="Rossi A."/>
            <person name="Saif S."/>
            <person name="Samalova M."/>
            <person name="Saunders C.W."/>
            <person name="Shea T."/>
            <person name="Summerbell R.C."/>
            <person name="Xu J."/>
            <person name="Young S."/>
            <person name="Zeng Q."/>
            <person name="Birren B.W."/>
            <person name="Cuomo C.A."/>
            <person name="White T.C."/>
        </authorList>
    </citation>
    <scope>NUCLEOTIDE SEQUENCE [LARGE SCALE GENOMIC DNA]</scope>
    <source>
        <strain evidence="12">CBS 112818</strain>
    </source>
</reference>
<proteinExistence type="inferred from homology"/>
<feature type="domain" description="Zinc finger C2H2 LYAR-type" evidence="10">
    <location>
        <begin position="30"/>
        <end position="57"/>
    </location>
</feature>
<dbReference type="PROSITE" id="PS51804">
    <property type="entry name" value="ZF_C2HC_LYAR"/>
    <property type="match status" value="2"/>
</dbReference>
<protein>
    <recommendedName>
        <fullName evidence="10">Zinc finger C2H2 LYAR-type domain-containing protein</fullName>
    </recommendedName>
</protein>
<feature type="compositionally biased region" description="Basic and acidic residues" evidence="9">
    <location>
        <begin position="603"/>
        <end position="613"/>
    </location>
</feature>
<gene>
    <name evidence="11" type="ORF">TESG_05756</name>
</gene>
<dbReference type="Proteomes" id="UP000009172">
    <property type="component" value="Unassembled WGS sequence"/>
</dbReference>
<feature type="compositionally biased region" description="Basic and acidic residues" evidence="9">
    <location>
        <begin position="483"/>
        <end position="514"/>
    </location>
</feature>
<keyword evidence="4 8" id="KW-0863">Zinc-finger</keyword>
<dbReference type="PANTHER" id="PTHR13100">
    <property type="entry name" value="CELL GROWTH-REGULATING NUCLEOLAR PROTEIN LYAR"/>
    <property type="match status" value="1"/>
</dbReference>
<evidence type="ECO:0000256" key="5">
    <source>
        <dbReference type="ARBA" id="ARBA00022833"/>
    </source>
</evidence>
<evidence type="ECO:0000256" key="1">
    <source>
        <dbReference type="ARBA" id="ARBA00004123"/>
    </source>
</evidence>
<organism evidence="11 12">
    <name type="scientific">Trichophyton tonsurans (strain CBS 112818)</name>
    <name type="common">Scalp ringworm fungus</name>
    <dbReference type="NCBI Taxonomy" id="647933"/>
    <lineage>
        <taxon>Eukaryota</taxon>
        <taxon>Fungi</taxon>
        <taxon>Dikarya</taxon>
        <taxon>Ascomycota</taxon>
        <taxon>Pezizomycotina</taxon>
        <taxon>Eurotiomycetes</taxon>
        <taxon>Eurotiomycetidae</taxon>
        <taxon>Onygenales</taxon>
        <taxon>Arthrodermataceae</taxon>
        <taxon>Trichophyton</taxon>
    </lineage>
</organism>
<keyword evidence="3" id="KW-0677">Repeat</keyword>
<dbReference type="Gene3D" id="3.30.1490.490">
    <property type="match status" value="1"/>
</dbReference>
<keyword evidence="12" id="KW-1185">Reference proteome</keyword>
<feature type="compositionally biased region" description="Polar residues" evidence="9">
    <location>
        <begin position="255"/>
        <end position="264"/>
    </location>
</feature>
<dbReference type="OrthoDB" id="21474at2759"/>
<dbReference type="SUPFAM" id="SSF57667">
    <property type="entry name" value="beta-beta-alpha zinc fingers"/>
    <property type="match status" value="2"/>
</dbReference>
<feature type="region of interest" description="Disordered" evidence="9">
    <location>
        <begin position="88"/>
        <end position="120"/>
    </location>
</feature>
<keyword evidence="2" id="KW-0479">Metal-binding</keyword>
<dbReference type="GO" id="GO:0006364">
    <property type="term" value="P:rRNA processing"/>
    <property type="evidence" value="ECO:0007669"/>
    <property type="project" value="TreeGrafter"/>
</dbReference>
<evidence type="ECO:0000256" key="6">
    <source>
        <dbReference type="ARBA" id="ARBA00023242"/>
    </source>
</evidence>
<feature type="region of interest" description="Disordered" evidence="9">
    <location>
        <begin position="411"/>
        <end position="536"/>
    </location>
</feature>
<feature type="region of interest" description="Disordered" evidence="9">
    <location>
        <begin position="232"/>
        <end position="290"/>
    </location>
</feature>
<evidence type="ECO:0000313" key="12">
    <source>
        <dbReference type="Proteomes" id="UP000009172"/>
    </source>
</evidence>
<keyword evidence="5" id="KW-0862">Zinc</keyword>